<accession>I0Z639</accession>
<dbReference type="GeneID" id="17044112"/>
<organism evidence="1 2">
    <name type="scientific">Coccomyxa subellipsoidea (strain C-169)</name>
    <name type="common">Green microalga</name>
    <dbReference type="NCBI Taxonomy" id="574566"/>
    <lineage>
        <taxon>Eukaryota</taxon>
        <taxon>Viridiplantae</taxon>
        <taxon>Chlorophyta</taxon>
        <taxon>core chlorophytes</taxon>
        <taxon>Trebouxiophyceae</taxon>
        <taxon>Trebouxiophyceae incertae sedis</taxon>
        <taxon>Coccomyxaceae</taxon>
        <taxon>Coccomyxa</taxon>
        <taxon>Coccomyxa subellipsoidea</taxon>
    </lineage>
</organism>
<sequence length="169" mass="18859">MDNLDNTSGVDCSTPEEIRACFYYAYKPWTSFVRDCELFSLAPTCTPGSPCSKPVSDSPWWLRSLNLLWRPASYEYGTGVVPNKGDGWQYYADEGEGTRRRYRRLFAEGEGGASGASAGCFPDFYTPQDFEDWLQGSFQDPVYTNQGSSPVPIIIWIVHSAAILSMAAF</sequence>
<gene>
    <name evidence="1" type="ORF">COCSUDRAFT_52686</name>
</gene>
<protein>
    <submittedName>
        <fullName evidence="1">Uncharacterized protein</fullName>
    </submittedName>
</protein>
<dbReference type="EMBL" id="AGSI01000003">
    <property type="protein sequence ID" value="EIE26108.1"/>
    <property type="molecule type" value="Genomic_DNA"/>
</dbReference>
<dbReference type="AlphaFoldDB" id="I0Z639"/>
<dbReference type="OrthoDB" id="10322762at2759"/>
<name>I0Z639_COCSC</name>
<proteinExistence type="predicted"/>
<evidence type="ECO:0000313" key="2">
    <source>
        <dbReference type="Proteomes" id="UP000007264"/>
    </source>
</evidence>
<evidence type="ECO:0000313" key="1">
    <source>
        <dbReference type="EMBL" id="EIE26108.1"/>
    </source>
</evidence>
<dbReference type="KEGG" id="csl:COCSUDRAFT_52686"/>
<keyword evidence="2" id="KW-1185">Reference proteome</keyword>
<comment type="caution">
    <text evidence="1">The sequence shown here is derived from an EMBL/GenBank/DDBJ whole genome shotgun (WGS) entry which is preliminary data.</text>
</comment>
<dbReference type="RefSeq" id="XP_005650652.1">
    <property type="nucleotide sequence ID" value="XM_005650595.1"/>
</dbReference>
<reference evidence="1 2" key="1">
    <citation type="journal article" date="2012" name="Genome Biol.">
        <title>The genome of the polar eukaryotic microalga coccomyxa subellipsoidea reveals traits of cold adaptation.</title>
        <authorList>
            <person name="Blanc G."/>
            <person name="Agarkova I."/>
            <person name="Grimwood J."/>
            <person name="Kuo A."/>
            <person name="Brueggeman A."/>
            <person name="Dunigan D."/>
            <person name="Gurnon J."/>
            <person name="Ladunga I."/>
            <person name="Lindquist E."/>
            <person name="Lucas S."/>
            <person name="Pangilinan J."/>
            <person name="Proschold T."/>
            <person name="Salamov A."/>
            <person name="Schmutz J."/>
            <person name="Weeks D."/>
            <person name="Yamada T."/>
            <person name="Claverie J.M."/>
            <person name="Grigoriev I."/>
            <person name="Van Etten J."/>
            <person name="Lomsadze A."/>
            <person name="Borodovsky M."/>
        </authorList>
    </citation>
    <scope>NUCLEOTIDE SEQUENCE [LARGE SCALE GENOMIC DNA]</scope>
    <source>
        <strain evidence="1 2">C-169</strain>
    </source>
</reference>
<dbReference type="Proteomes" id="UP000007264">
    <property type="component" value="Unassembled WGS sequence"/>
</dbReference>